<keyword evidence="8" id="KW-0326">Glycosidase</keyword>
<feature type="chain" id="PRO_5041424508" description="Mannan endo-1,4-beta-mannosidase A" evidence="12">
    <location>
        <begin position="18"/>
        <end position="458"/>
    </location>
</feature>
<proteinExistence type="inferred from homology"/>
<dbReference type="AlphaFoldDB" id="A0AA38RIE4"/>
<evidence type="ECO:0000256" key="6">
    <source>
        <dbReference type="ARBA" id="ARBA00022729"/>
    </source>
</evidence>
<dbReference type="Proteomes" id="UP001174694">
    <property type="component" value="Unassembled WGS sequence"/>
</dbReference>
<dbReference type="SMART" id="SM00236">
    <property type="entry name" value="fCBD"/>
    <property type="match status" value="1"/>
</dbReference>
<dbReference type="SUPFAM" id="SSF51445">
    <property type="entry name" value="(Trans)glycosidases"/>
    <property type="match status" value="1"/>
</dbReference>
<feature type="signal peptide" evidence="12">
    <location>
        <begin position="1"/>
        <end position="17"/>
    </location>
</feature>
<gene>
    <name evidence="14" type="ORF">NKR23_g8454</name>
</gene>
<evidence type="ECO:0000256" key="9">
    <source>
        <dbReference type="ARBA" id="ARBA00068505"/>
    </source>
</evidence>
<dbReference type="FunFam" id="3.20.20.80:FF:000076">
    <property type="entry name" value="Mannan endo-1,4-beta-mannosidase A"/>
    <property type="match status" value="1"/>
</dbReference>
<keyword evidence="6 12" id="KW-0732">Signal</keyword>
<evidence type="ECO:0000313" key="15">
    <source>
        <dbReference type="Proteomes" id="UP001174694"/>
    </source>
</evidence>
<keyword evidence="15" id="KW-1185">Reference proteome</keyword>
<dbReference type="Pfam" id="PF00734">
    <property type="entry name" value="CBM_1"/>
    <property type="match status" value="1"/>
</dbReference>
<dbReference type="GO" id="GO:0016985">
    <property type="term" value="F:mannan endo-1,4-beta-mannosidase activity"/>
    <property type="evidence" value="ECO:0007669"/>
    <property type="project" value="UniProtKB-EC"/>
</dbReference>
<dbReference type="PROSITE" id="PS51164">
    <property type="entry name" value="CBM1_2"/>
    <property type="match status" value="1"/>
</dbReference>
<evidence type="ECO:0000256" key="12">
    <source>
        <dbReference type="SAM" id="SignalP"/>
    </source>
</evidence>
<dbReference type="EMBL" id="JANBVO010000030">
    <property type="protein sequence ID" value="KAJ9138360.1"/>
    <property type="molecule type" value="Genomic_DNA"/>
</dbReference>
<evidence type="ECO:0000256" key="11">
    <source>
        <dbReference type="SAM" id="MobiDB-lite"/>
    </source>
</evidence>
<evidence type="ECO:0000256" key="8">
    <source>
        <dbReference type="ARBA" id="ARBA00023295"/>
    </source>
</evidence>
<organism evidence="14 15">
    <name type="scientific">Pleurostoma richardsiae</name>
    <dbReference type="NCBI Taxonomy" id="41990"/>
    <lineage>
        <taxon>Eukaryota</taxon>
        <taxon>Fungi</taxon>
        <taxon>Dikarya</taxon>
        <taxon>Ascomycota</taxon>
        <taxon>Pezizomycotina</taxon>
        <taxon>Sordariomycetes</taxon>
        <taxon>Sordariomycetidae</taxon>
        <taxon>Calosphaeriales</taxon>
        <taxon>Pleurostomataceae</taxon>
        <taxon>Pleurostoma</taxon>
    </lineage>
</organism>
<dbReference type="Pfam" id="PF26410">
    <property type="entry name" value="GH5_mannosidase"/>
    <property type="match status" value="1"/>
</dbReference>
<dbReference type="PANTHER" id="PTHR31451:SF39">
    <property type="entry name" value="MANNAN ENDO-1,4-BETA-MANNOSIDASE 1"/>
    <property type="match status" value="1"/>
</dbReference>
<protein>
    <recommendedName>
        <fullName evidence="9">Mannan endo-1,4-beta-mannosidase A</fullName>
        <ecNumber evidence="4">3.2.1.78</ecNumber>
    </recommendedName>
    <alternativeName>
        <fullName evidence="10">Endo-beta-1,4-mannanase A</fullName>
    </alternativeName>
</protein>
<dbReference type="GO" id="GO:0030248">
    <property type="term" value="F:cellulose binding"/>
    <property type="evidence" value="ECO:0007669"/>
    <property type="project" value="InterPro"/>
</dbReference>
<evidence type="ECO:0000256" key="2">
    <source>
        <dbReference type="ARBA" id="ARBA00004613"/>
    </source>
</evidence>
<comment type="subcellular location">
    <subcellularLocation>
        <location evidence="2">Secreted</location>
    </subcellularLocation>
</comment>
<dbReference type="InterPro" id="IPR001547">
    <property type="entry name" value="Glyco_hydro_5"/>
</dbReference>
<evidence type="ECO:0000256" key="10">
    <source>
        <dbReference type="ARBA" id="ARBA00077212"/>
    </source>
</evidence>
<reference evidence="14" key="1">
    <citation type="submission" date="2022-07" db="EMBL/GenBank/DDBJ databases">
        <title>Fungi with potential for degradation of polypropylene.</title>
        <authorList>
            <person name="Gostincar C."/>
        </authorList>
    </citation>
    <scope>NUCLEOTIDE SEQUENCE</scope>
    <source>
        <strain evidence="14">EXF-13308</strain>
    </source>
</reference>
<keyword evidence="7 14" id="KW-0378">Hydrolase</keyword>
<evidence type="ECO:0000313" key="14">
    <source>
        <dbReference type="EMBL" id="KAJ9138360.1"/>
    </source>
</evidence>
<dbReference type="GO" id="GO:0046355">
    <property type="term" value="P:mannan catabolic process"/>
    <property type="evidence" value="ECO:0007669"/>
    <property type="project" value="UniProtKB-ARBA"/>
</dbReference>
<sequence>MKSLTAALLLLAGSVTGQQSPYGQCGGIGYSGVTSCSAGYICTSYNPYYYQCYPGTSTAVQPTSTSSSRVTTTTVSSTLVTSKTSSTKSSSTITSTSSKTSSSAGPSGTSFAKVNGLHFEIDGVTEYYAGTNCYWCGFLTADGDVDHVFADMAAAGLKIIRVWGFNDVNSIPGSGTVWYQYLSASGSQINTGVDGLQRLDYVVASAAAHGLKLIINFVNNWNDYGGINAYVNAFGGSASTWYTNTAAQAQYQKYIEAVVSRYKTSTAVFAWELANEPRCSGCDASVIYNWATTTSAYIKSLDANHMVTMGDEGFGPLAGGDGSYPYQTSAGGYVWQTDLDIPTLDFGTLHLYPDSWGQPYDWGNLWVSTHGAGCVNASKPCLLEEYGGTDNCTIENPWQATALSTKGIAGDMFWQYGDTLPSCNCQTSQDGNTVFYNQGNWDCMVTEHVAAIDAVNDS</sequence>
<evidence type="ECO:0000256" key="4">
    <source>
        <dbReference type="ARBA" id="ARBA00012706"/>
    </source>
</evidence>
<feature type="domain" description="CBM1" evidence="13">
    <location>
        <begin position="17"/>
        <end position="53"/>
    </location>
</feature>
<dbReference type="SUPFAM" id="SSF57180">
    <property type="entry name" value="Cellulose-binding domain"/>
    <property type="match status" value="1"/>
</dbReference>
<comment type="caution">
    <text evidence="14">The sequence shown here is derived from an EMBL/GenBank/DDBJ whole genome shotgun (WGS) entry which is preliminary data.</text>
</comment>
<keyword evidence="5" id="KW-0964">Secreted</keyword>
<feature type="compositionally biased region" description="Low complexity" evidence="11">
    <location>
        <begin position="85"/>
        <end position="103"/>
    </location>
</feature>
<name>A0AA38RIE4_9PEZI</name>
<evidence type="ECO:0000256" key="5">
    <source>
        <dbReference type="ARBA" id="ARBA00022525"/>
    </source>
</evidence>
<dbReference type="Gene3D" id="3.20.20.80">
    <property type="entry name" value="Glycosidases"/>
    <property type="match status" value="1"/>
</dbReference>
<comment type="catalytic activity">
    <reaction evidence="1">
        <text>Random hydrolysis of (1-&gt;4)-beta-D-mannosidic linkages in mannans, galactomannans and glucomannans.</text>
        <dbReference type="EC" id="3.2.1.78"/>
    </reaction>
</comment>
<evidence type="ECO:0000256" key="3">
    <source>
        <dbReference type="ARBA" id="ARBA00005641"/>
    </source>
</evidence>
<dbReference type="InterPro" id="IPR035971">
    <property type="entry name" value="CBD_sf"/>
</dbReference>
<dbReference type="PANTHER" id="PTHR31451">
    <property type="match status" value="1"/>
</dbReference>
<dbReference type="InterPro" id="IPR000254">
    <property type="entry name" value="CBD"/>
</dbReference>
<dbReference type="PROSITE" id="PS00562">
    <property type="entry name" value="CBM1_1"/>
    <property type="match status" value="1"/>
</dbReference>
<dbReference type="InterPro" id="IPR045053">
    <property type="entry name" value="MAN-like"/>
</dbReference>
<feature type="region of interest" description="Disordered" evidence="11">
    <location>
        <begin position="85"/>
        <end position="107"/>
    </location>
</feature>
<dbReference type="InterPro" id="IPR017853">
    <property type="entry name" value="GH"/>
</dbReference>
<evidence type="ECO:0000256" key="1">
    <source>
        <dbReference type="ARBA" id="ARBA00001678"/>
    </source>
</evidence>
<dbReference type="GO" id="GO:0005576">
    <property type="term" value="C:extracellular region"/>
    <property type="evidence" value="ECO:0007669"/>
    <property type="project" value="UniProtKB-SubCell"/>
</dbReference>
<comment type="similarity">
    <text evidence="3">Belongs to the glycosyl hydrolase 5 (cellulase A) family.</text>
</comment>
<evidence type="ECO:0000256" key="7">
    <source>
        <dbReference type="ARBA" id="ARBA00022801"/>
    </source>
</evidence>
<evidence type="ECO:0000259" key="13">
    <source>
        <dbReference type="PROSITE" id="PS51164"/>
    </source>
</evidence>
<accession>A0AA38RIE4</accession>
<dbReference type="EC" id="3.2.1.78" evidence="4"/>